<keyword evidence="1" id="KW-1133">Transmembrane helix</keyword>
<organism evidence="2 3">
    <name type="scientific">Prunus armeniaca</name>
    <name type="common">Apricot</name>
    <name type="synonym">Armeniaca vulgaris</name>
    <dbReference type="NCBI Taxonomy" id="36596"/>
    <lineage>
        <taxon>Eukaryota</taxon>
        <taxon>Viridiplantae</taxon>
        <taxon>Streptophyta</taxon>
        <taxon>Embryophyta</taxon>
        <taxon>Tracheophyta</taxon>
        <taxon>Spermatophyta</taxon>
        <taxon>Magnoliopsida</taxon>
        <taxon>eudicotyledons</taxon>
        <taxon>Gunneridae</taxon>
        <taxon>Pentapetalae</taxon>
        <taxon>rosids</taxon>
        <taxon>fabids</taxon>
        <taxon>Rosales</taxon>
        <taxon>Rosaceae</taxon>
        <taxon>Amygdaloideae</taxon>
        <taxon>Amygdaleae</taxon>
        <taxon>Prunus</taxon>
    </lineage>
</organism>
<accession>A0A6J5XCE4</accession>
<evidence type="ECO:0000313" key="3">
    <source>
        <dbReference type="Proteomes" id="UP000507245"/>
    </source>
</evidence>
<evidence type="ECO:0000313" key="2">
    <source>
        <dbReference type="EMBL" id="CAB4311586.1"/>
    </source>
</evidence>
<sequence>MWGRSRDDVAHSRAVSRTVFPGPYTPDVALGEVGHVSPSIVAALDSKHNKFAHSHDLSFQSKGAFIWLWLMGLGPPAPFWYPMLAIA</sequence>
<keyword evidence="1" id="KW-0812">Transmembrane</keyword>
<protein>
    <submittedName>
        <fullName evidence="2">Uncharacterized protein</fullName>
    </submittedName>
</protein>
<reference evidence="3" key="1">
    <citation type="journal article" date="2020" name="Genome Biol.">
        <title>Gamete binning: chromosome-level and haplotype-resolved genome assembly enabled by high-throughput single-cell sequencing of gamete genomes.</title>
        <authorList>
            <person name="Campoy J.A."/>
            <person name="Sun H."/>
            <person name="Goel M."/>
            <person name="Jiao W.-B."/>
            <person name="Folz-Donahue K."/>
            <person name="Wang N."/>
            <person name="Rubio M."/>
            <person name="Liu C."/>
            <person name="Kukat C."/>
            <person name="Ruiz D."/>
            <person name="Huettel B."/>
            <person name="Schneeberger K."/>
        </authorList>
    </citation>
    <scope>NUCLEOTIDE SEQUENCE [LARGE SCALE GENOMIC DNA]</scope>
    <source>
        <strain evidence="3">cv. Rojo Pasion</strain>
    </source>
</reference>
<proteinExistence type="predicted"/>
<dbReference type="EMBL" id="CAEKKB010000005">
    <property type="protein sequence ID" value="CAB4311586.1"/>
    <property type="molecule type" value="Genomic_DNA"/>
</dbReference>
<gene>
    <name evidence="2" type="ORF">ORAREDHAP_LOCUS33780</name>
</gene>
<dbReference type="AlphaFoldDB" id="A0A6J5XCE4"/>
<name>A0A6J5XCE4_PRUAR</name>
<evidence type="ECO:0000256" key="1">
    <source>
        <dbReference type="SAM" id="Phobius"/>
    </source>
</evidence>
<keyword evidence="3" id="KW-1185">Reference proteome</keyword>
<feature type="transmembrane region" description="Helical" evidence="1">
    <location>
        <begin position="64"/>
        <end position="81"/>
    </location>
</feature>
<dbReference type="Proteomes" id="UP000507245">
    <property type="component" value="Unassembled WGS sequence"/>
</dbReference>
<keyword evidence="1" id="KW-0472">Membrane</keyword>